<proteinExistence type="predicted"/>
<dbReference type="EMBL" id="OB664911">
    <property type="protein sequence ID" value="CAD7232631.1"/>
    <property type="molecule type" value="Genomic_DNA"/>
</dbReference>
<dbReference type="OrthoDB" id="6730379at2759"/>
<name>A0A7R8WKH4_9CRUS</name>
<reference evidence="1" key="1">
    <citation type="submission" date="2020-11" db="EMBL/GenBank/DDBJ databases">
        <authorList>
            <person name="Tran Van P."/>
        </authorList>
    </citation>
    <scope>NUCLEOTIDE SEQUENCE</scope>
</reference>
<organism evidence="1">
    <name type="scientific">Cyprideis torosa</name>
    <dbReference type="NCBI Taxonomy" id="163714"/>
    <lineage>
        <taxon>Eukaryota</taxon>
        <taxon>Metazoa</taxon>
        <taxon>Ecdysozoa</taxon>
        <taxon>Arthropoda</taxon>
        <taxon>Crustacea</taxon>
        <taxon>Oligostraca</taxon>
        <taxon>Ostracoda</taxon>
        <taxon>Podocopa</taxon>
        <taxon>Podocopida</taxon>
        <taxon>Cytherocopina</taxon>
        <taxon>Cytheroidea</taxon>
        <taxon>Cytherideidae</taxon>
        <taxon>Cyprideis</taxon>
    </lineage>
</organism>
<dbReference type="InterPro" id="IPR013087">
    <property type="entry name" value="Znf_C2H2_type"/>
</dbReference>
<evidence type="ECO:0000313" key="1">
    <source>
        <dbReference type="EMBL" id="CAD7232631.1"/>
    </source>
</evidence>
<gene>
    <name evidence="1" type="ORF">CTOB1V02_LOCUS10463</name>
</gene>
<sequence length="95" mass="10635">MFGDISELLDHKMEHCKLRFTCKCGVGDEQSGDLATSVEEGLVKLVCILCKKPFASAWDLVVHVQESHEVHLYELKTKNSRQTGGYGHSQAMLIE</sequence>
<dbReference type="AlphaFoldDB" id="A0A7R8WKH4"/>
<dbReference type="PROSITE" id="PS00028">
    <property type="entry name" value="ZINC_FINGER_C2H2_1"/>
    <property type="match status" value="1"/>
</dbReference>
<accession>A0A7R8WKH4</accession>
<protein>
    <submittedName>
        <fullName evidence="1">Uncharacterized protein</fullName>
    </submittedName>
</protein>